<sequence>MRQQIKEFCKKNNLKFEDFNESNGILKTLYKTL</sequence>
<proteinExistence type="predicted"/>
<dbReference type="EMBL" id="MT497068">
    <property type="protein sequence ID" value="QMP84931.1"/>
    <property type="molecule type" value="Genomic_DNA"/>
</dbReference>
<name>A0A7D7J4E7_9CAUD</name>
<evidence type="ECO:0000313" key="1">
    <source>
        <dbReference type="EMBL" id="QMP84931.1"/>
    </source>
</evidence>
<protein>
    <submittedName>
        <fullName evidence="1">Uncharacterized protein</fullName>
    </submittedName>
</protein>
<keyword evidence="2" id="KW-1185">Reference proteome</keyword>
<gene>
    <name evidence="1" type="ORF">elemo143B_phanotate41</name>
</gene>
<dbReference type="Proteomes" id="UP000683011">
    <property type="component" value="Segment"/>
</dbReference>
<reference evidence="2" key="1">
    <citation type="submission" date="2020-05" db="EMBL/GenBank/DDBJ databases">
        <title>Genomics and ecology of novel Flavobacterium phages from the Baltic Sea.</title>
        <authorList>
            <person name="Hoetzinger M."/>
            <person name="Nilsson E."/>
            <person name="Holmfeldt K."/>
        </authorList>
    </citation>
    <scope>NUCLEOTIDE SEQUENCE [LARGE SCALE GENOMIC DNA]</scope>
</reference>
<evidence type="ECO:0000313" key="2">
    <source>
        <dbReference type="Proteomes" id="UP000683011"/>
    </source>
</evidence>
<accession>A0A7D7J4E7</accession>
<organism evidence="1 2">
    <name type="scientific">Flavobacterium phage vB_FspP_elemoB_14-3B</name>
    <dbReference type="NCBI Taxonomy" id="2743804"/>
    <lineage>
        <taxon>Viruses</taxon>
        <taxon>Duplodnaviria</taxon>
        <taxon>Heunggongvirae</taxon>
        <taxon>Uroviricota</taxon>
        <taxon>Caudoviricetes</taxon>
        <taxon>Elemovirus</taxon>
        <taxon>Elemovirus elemoB</taxon>
    </lineage>
</organism>